<dbReference type="InterPro" id="IPR018976">
    <property type="entry name" value="Imelysin-like"/>
</dbReference>
<feature type="signal peptide" evidence="4">
    <location>
        <begin position="1"/>
        <end position="22"/>
    </location>
</feature>
<dbReference type="InterPro" id="IPR034982">
    <property type="entry name" value="Imelysin-like_IrpA"/>
</dbReference>
<accession>A0A556MBF4</accession>
<dbReference type="RefSeq" id="WP_144250266.1">
    <property type="nucleotide sequence ID" value="NZ_VLPK01000005.1"/>
</dbReference>
<comment type="subcellular location">
    <subcellularLocation>
        <location evidence="1">Cell envelope</location>
    </subcellularLocation>
</comment>
<feature type="domain" description="Imelysin-like" evidence="5">
    <location>
        <begin position="49"/>
        <end position="350"/>
    </location>
</feature>
<keyword evidence="7" id="KW-1185">Reference proteome</keyword>
<dbReference type="CDD" id="cd14658">
    <property type="entry name" value="Imelysin-like_IrpA"/>
    <property type="match status" value="1"/>
</dbReference>
<evidence type="ECO:0000256" key="1">
    <source>
        <dbReference type="ARBA" id="ARBA00004196"/>
    </source>
</evidence>
<feature type="compositionally biased region" description="Polar residues" evidence="3">
    <location>
        <begin position="239"/>
        <end position="248"/>
    </location>
</feature>
<organism evidence="6 7">
    <name type="scientific">Mucilaginibacter corticis</name>
    <dbReference type="NCBI Taxonomy" id="2597670"/>
    <lineage>
        <taxon>Bacteria</taxon>
        <taxon>Pseudomonadati</taxon>
        <taxon>Bacteroidota</taxon>
        <taxon>Sphingobacteriia</taxon>
        <taxon>Sphingobacteriales</taxon>
        <taxon>Sphingobacteriaceae</taxon>
        <taxon>Mucilaginibacter</taxon>
    </lineage>
</organism>
<feature type="region of interest" description="Disordered" evidence="3">
    <location>
        <begin position="239"/>
        <end position="260"/>
    </location>
</feature>
<protein>
    <recommendedName>
        <fullName evidence="5">Imelysin-like domain-containing protein</fullName>
    </recommendedName>
</protein>
<comment type="caution">
    <text evidence="6">The sequence shown here is derived from an EMBL/GenBank/DDBJ whole genome shotgun (WGS) entry which is preliminary data.</text>
</comment>
<sequence>MKKAILLSACALTIFIAGCSKNNSNPTNNNTNVTEANVLTSFATTVVNPNYADINAKAAVMNTAVATFVATPTDANLKAIQTAWKDTRAAWESCEGFLFGPVEDFNYDPTMDSWPVSKNDIDGLLADNSNALSPTDLANLQNDNLIGFHAIEYIVFGVGSTQKAANITAREKVYLTSLSQNLYNTTLQLKNSWDPSQSNYTAQFTTAGTGSTTYKTRLDAFKALVGSMADICDEVGTSKMQEPLTSNGGKPDSTLDESSFSHNSVTDFKNNITGIRNAYLCTYGGKTGSVSLSAFVASKNASLDNKLQTQMNAAIASFATITTTYEKAIYTQKSQIQAVQAAIATLHDSIENDLNAFIVANVKD</sequence>
<dbReference type="InterPro" id="IPR038352">
    <property type="entry name" value="Imelysin_sf"/>
</dbReference>
<dbReference type="Proteomes" id="UP000318733">
    <property type="component" value="Unassembled WGS sequence"/>
</dbReference>
<name>A0A556MBF4_9SPHI</name>
<dbReference type="AlphaFoldDB" id="A0A556MBF4"/>
<evidence type="ECO:0000313" key="6">
    <source>
        <dbReference type="EMBL" id="TSJ37231.1"/>
    </source>
</evidence>
<dbReference type="Pfam" id="PF09375">
    <property type="entry name" value="Peptidase_M75"/>
    <property type="match status" value="1"/>
</dbReference>
<evidence type="ECO:0000256" key="4">
    <source>
        <dbReference type="SAM" id="SignalP"/>
    </source>
</evidence>
<evidence type="ECO:0000259" key="5">
    <source>
        <dbReference type="Pfam" id="PF09375"/>
    </source>
</evidence>
<dbReference type="OrthoDB" id="9764688at2"/>
<reference evidence="6 7" key="1">
    <citation type="submission" date="2019-07" db="EMBL/GenBank/DDBJ databases">
        <authorList>
            <person name="Huq M.A."/>
        </authorList>
    </citation>
    <scope>NUCLEOTIDE SEQUENCE [LARGE SCALE GENOMIC DNA]</scope>
    <source>
        <strain evidence="6 7">MAH-19</strain>
    </source>
</reference>
<evidence type="ECO:0000313" key="7">
    <source>
        <dbReference type="Proteomes" id="UP000318733"/>
    </source>
</evidence>
<evidence type="ECO:0000256" key="3">
    <source>
        <dbReference type="SAM" id="MobiDB-lite"/>
    </source>
</evidence>
<dbReference type="Gene3D" id="1.20.1420.20">
    <property type="entry name" value="M75 peptidase, HXXE motif"/>
    <property type="match status" value="1"/>
</dbReference>
<gene>
    <name evidence="6" type="ORF">FO440_20930</name>
</gene>
<feature type="chain" id="PRO_5021823628" description="Imelysin-like domain-containing protein" evidence="4">
    <location>
        <begin position="23"/>
        <end position="364"/>
    </location>
</feature>
<dbReference type="PROSITE" id="PS51257">
    <property type="entry name" value="PROKAR_LIPOPROTEIN"/>
    <property type="match status" value="1"/>
</dbReference>
<proteinExistence type="predicted"/>
<keyword evidence="2 4" id="KW-0732">Signal</keyword>
<dbReference type="GO" id="GO:0030313">
    <property type="term" value="C:cell envelope"/>
    <property type="evidence" value="ECO:0007669"/>
    <property type="project" value="UniProtKB-SubCell"/>
</dbReference>
<evidence type="ECO:0000256" key="2">
    <source>
        <dbReference type="ARBA" id="ARBA00022729"/>
    </source>
</evidence>
<dbReference type="EMBL" id="VLPK01000005">
    <property type="protein sequence ID" value="TSJ37231.1"/>
    <property type="molecule type" value="Genomic_DNA"/>
</dbReference>